<sequence length="375" mass="41423">MSEKGTEQATPQRKQKAKEKGDSVRSRELLSAVAMLGGIAALGSVSQSFVRTWSQLYLESLRTNQLGTDTEFIHAIRTMLAPALIPVALVMAAAFTGALAVGIAQGGGLSIHPNALSLKFTRMNPATNLANIVSLRSFTRLMKSLVPAAIMIVLGWGALKALMIPMPVMSTMRLPQTFSAVYSLALDAAWVSLAWSGLDYAVEYIAWNKRLKMTRQEMREEVKEAMGNPQVKGRIRQLQNAARKRKVKADISRASVVITNPTHYAVALEFSFETMSAPIVLAKGRDLHAKEIREAAQWAGIPLIENPPLARSLFKLVEPGQSIPFELYSAVAGILAFLYRQKVEEKMRKERHRREQEQRTAHKTSIALRPYGASQ</sequence>
<protein>
    <submittedName>
        <fullName evidence="4">Flagellar biosynthetic protein FlhB</fullName>
    </submittedName>
</protein>
<keyword evidence="3" id="KW-0472">Membrane</keyword>
<accession>A0A1I6MNR2</accession>
<dbReference type="InterPro" id="IPR029025">
    <property type="entry name" value="T3SS_substrate_exporter_C"/>
</dbReference>
<dbReference type="AlphaFoldDB" id="A0A1I6MNR2"/>
<feature type="transmembrane region" description="Helical" evidence="3">
    <location>
        <begin position="83"/>
        <end position="104"/>
    </location>
</feature>
<dbReference type="Proteomes" id="UP000199024">
    <property type="component" value="Unassembled WGS sequence"/>
</dbReference>
<feature type="transmembrane region" description="Helical" evidence="3">
    <location>
        <begin position="145"/>
        <end position="168"/>
    </location>
</feature>
<dbReference type="PRINTS" id="PR00950">
    <property type="entry name" value="TYPE3IMSPROT"/>
</dbReference>
<evidence type="ECO:0000313" key="4">
    <source>
        <dbReference type="EMBL" id="SFS17320.1"/>
    </source>
</evidence>
<evidence type="ECO:0000313" key="5">
    <source>
        <dbReference type="Proteomes" id="UP000199024"/>
    </source>
</evidence>
<feature type="compositionally biased region" description="Basic and acidic residues" evidence="2">
    <location>
        <begin position="350"/>
        <end position="360"/>
    </location>
</feature>
<keyword evidence="4" id="KW-0966">Cell projection</keyword>
<keyword evidence="3" id="KW-1133">Transmembrane helix</keyword>
<feature type="transmembrane region" description="Helical" evidence="3">
    <location>
        <begin position="29"/>
        <end position="50"/>
    </location>
</feature>
<dbReference type="GO" id="GO:0009306">
    <property type="term" value="P:protein secretion"/>
    <property type="evidence" value="ECO:0007669"/>
    <property type="project" value="InterPro"/>
</dbReference>
<keyword evidence="5" id="KW-1185">Reference proteome</keyword>
<reference evidence="4 5" key="1">
    <citation type="submission" date="2016-10" db="EMBL/GenBank/DDBJ databases">
        <authorList>
            <person name="de Groot N.N."/>
        </authorList>
    </citation>
    <scope>NUCLEOTIDE SEQUENCE [LARGE SCALE GENOMIC DNA]</scope>
    <source>
        <strain evidence="4 5">DSM 21001</strain>
    </source>
</reference>
<dbReference type="SUPFAM" id="SSF160544">
    <property type="entry name" value="EscU C-terminal domain-like"/>
    <property type="match status" value="1"/>
</dbReference>
<dbReference type="Pfam" id="PF01312">
    <property type="entry name" value="Bac_export_2"/>
    <property type="match status" value="1"/>
</dbReference>
<evidence type="ECO:0000256" key="2">
    <source>
        <dbReference type="SAM" id="MobiDB-lite"/>
    </source>
</evidence>
<keyword evidence="4" id="KW-0282">Flagellum</keyword>
<evidence type="ECO:0000256" key="1">
    <source>
        <dbReference type="ARBA" id="ARBA00010690"/>
    </source>
</evidence>
<dbReference type="InterPro" id="IPR006135">
    <property type="entry name" value="T3SS_substrate_exporter"/>
</dbReference>
<dbReference type="OrthoDB" id="9807950at2"/>
<organism evidence="4 5">
    <name type="scientific">Granulicella pectinivorans</name>
    <dbReference type="NCBI Taxonomy" id="474950"/>
    <lineage>
        <taxon>Bacteria</taxon>
        <taxon>Pseudomonadati</taxon>
        <taxon>Acidobacteriota</taxon>
        <taxon>Terriglobia</taxon>
        <taxon>Terriglobales</taxon>
        <taxon>Acidobacteriaceae</taxon>
        <taxon>Granulicella</taxon>
    </lineage>
</organism>
<dbReference type="EMBL" id="FOZL01000001">
    <property type="protein sequence ID" value="SFS17320.1"/>
    <property type="molecule type" value="Genomic_DNA"/>
</dbReference>
<feature type="region of interest" description="Disordered" evidence="2">
    <location>
        <begin position="350"/>
        <end position="375"/>
    </location>
</feature>
<dbReference type="RefSeq" id="WP_089840352.1">
    <property type="nucleotide sequence ID" value="NZ_FOZL01000001.1"/>
</dbReference>
<dbReference type="Gene3D" id="3.40.1690.10">
    <property type="entry name" value="secretion proteins EscU"/>
    <property type="match status" value="1"/>
</dbReference>
<proteinExistence type="inferred from homology"/>
<dbReference type="GO" id="GO:0005886">
    <property type="term" value="C:plasma membrane"/>
    <property type="evidence" value="ECO:0007669"/>
    <property type="project" value="TreeGrafter"/>
</dbReference>
<dbReference type="PANTHER" id="PTHR30531">
    <property type="entry name" value="FLAGELLAR BIOSYNTHETIC PROTEIN FLHB"/>
    <property type="match status" value="1"/>
</dbReference>
<evidence type="ECO:0000256" key="3">
    <source>
        <dbReference type="SAM" id="Phobius"/>
    </source>
</evidence>
<dbReference type="STRING" id="474950.SAMN05421771_3114"/>
<dbReference type="PANTHER" id="PTHR30531:SF14">
    <property type="entry name" value="SURFACE PRESENTATION OF ANTIGENS PROTEIN SPAS"/>
    <property type="match status" value="1"/>
</dbReference>
<gene>
    <name evidence="4" type="ORF">SAMN05421771_3114</name>
</gene>
<name>A0A1I6MNR2_9BACT</name>
<feature type="region of interest" description="Disordered" evidence="2">
    <location>
        <begin position="1"/>
        <end position="23"/>
    </location>
</feature>
<keyword evidence="3" id="KW-0812">Transmembrane</keyword>
<comment type="similarity">
    <text evidence="1">Belongs to the type III secretion exporter family.</text>
</comment>
<keyword evidence="4" id="KW-0969">Cilium</keyword>
<feature type="transmembrane region" description="Helical" evidence="3">
    <location>
        <begin position="188"/>
        <end position="207"/>
    </location>
</feature>